<evidence type="ECO:0000313" key="1">
    <source>
        <dbReference type="EMBL" id="MFD2760581.1"/>
    </source>
</evidence>
<evidence type="ECO:0000313" key="2">
    <source>
        <dbReference type="Proteomes" id="UP001597502"/>
    </source>
</evidence>
<dbReference type="RefSeq" id="WP_382392186.1">
    <property type="nucleotide sequence ID" value="NZ_JBHUNA010000009.1"/>
</dbReference>
<dbReference type="Pfam" id="PF09963">
    <property type="entry name" value="DUF2197"/>
    <property type="match status" value="1"/>
</dbReference>
<comment type="caution">
    <text evidence="1">The sequence shown here is derived from an EMBL/GenBank/DDBJ whole genome shotgun (WGS) entry which is preliminary data.</text>
</comment>
<dbReference type="InterPro" id="IPR019241">
    <property type="entry name" value="DUF2197"/>
</dbReference>
<proteinExistence type="predicted"/>
<sequence>MKVKCVLCDTVHDIEDNSLKAKRLRNRRITMYLCEECDGRIYDRTQKRHKTGNFHLYDGHKKKKDLI</sequence>
<keyword evidence="2" id="KW-1185">Reference proteome</keyword>
<organism evidence="1 2">
    <name type="scientific">Lentibacillus juripiscarius</name>
    <dbReference type="NCBI Taxonomy" id="257446"/>
    <lineage>
        <taxon>Bacteria</taxon>
        <taxon>Bacillati</taxon>
        <taxon>Bacillota</taxon>
        <taxon>Bacilli</taxon>
        <taxon>Bacillales</taxon>
        <taxon>Bacillaceae</taxon>
        <taxon>Lentibacillus</taxon>
    </lineage>
</organism>
<dbReference type="EMBL" id="JBHUNA010000009">
    <property type="protein sequence ID" value="MFD2760581.1"/>
    <property type="molecule type" value="Genomic_DNA"/>
</dbReference>
<dbReference type="Proteomes" id="UP001597502">
    <property type="component" value="Unassembled WGS sequence"/>
</dbReference>
<gene>
    <name evidence="1" type="ORF">ACFSUO_06290</name>
</gene>
<protein>
    <submittedName>
        <fullName evidence="1">YlaI family protein</fullName>
    </submittedName>
</protein>
<accession>A0ABW5V556</accession>
<name>A0ABW5V556_9BACI</name>
<reference evidence="2" key="1">
    <citation type="journal article" date="2019" name="Int. J. Syst. Evol. Microbiol.">
        <title>The Global Catalogue of Microorganisms (GCM) 10K type strain sequencing project: providing services to taxonomists for standard genome sequencing and annotation.</title>
        <authorList>
            <consortium name="The Broad Institute Genomics Platform"/>
            <consortium name="The Broad Institute Genome Sequencing Center for Infectious Disease"/>
            <person name="Wu L."/>
            <person name="Ma J."/>
        </authorList>
    </citation>
    <scope>NUCLEOTIDE SEQUENCE [LARGE SCALE GENOMIC DNA]</scope>
    <source>
        <strain evidence="2">TISTR 1535</strain>
    </source>
</reference>